<proteinExistence type="predicted"/>
<dbReference type="PATRIC" id="fig|1196324.3.peg.1280"/>
<keyword evidence="2" id="KW-1185">Reference proteome</keyword>
<evidence type="ECO:0000313" key="1">
    <source>
        <dbReference type="EMBL" id="EIT86182.1"/>
    </source>
</evidence>
<dbReference type="Proteomes" id="UP000004080">
    <property type="component" value="Unassembled WGS sequence"/>
</dbReference>
<evidence type="ECO:0008006" key="3">
    <source>
        <dbReference type="Google" id="ProtNLM"/>
    </source>
</evidence>
<dbReference type="eggNOG" id="ENOG502Z8IC">
    <property type="taxonomic scope" value="Bacteria"/>
</dbReference>
<organism evidence="1 2">
    <name type="scientific">Fictibacillus macauensis ZFHKF-1</name>
    <dbReference type="NCBI Taxonomy" id="1196324"/>
    <lineage>
        <taxon>Bacteria</taxon>
        <taxon>Bacillati</taxon>
        <taxon>Bacillota</taxon>
        <taxon>Bacilli</taxon>
        <taxon>Bacillales</taxon>
        <taxon>Fictibacillaceae</taxon>
        <taxon>Fictibacillus</taxon>
    </lineage>
</organism>
<dbReference type="Pfam" id="PF13170">
    <property type="entry name" value="DUF4003"/>
    <property type="match status" value="1"/>
</dbReference>
<reference evidence="1 2" key="1">
    <citation type="journal article" date="2012" name="J. Bacteriol.">
        <title>Genome of Bacillus macauensis ZFHKF-1, a Long-Chain-Forming Bacterium.</title>
        <authorList>
            <person name="Cai L."/>
            <person name="Zhang T."/>
        </authorList>
    </citation>
    <scope>NUCLEOTIDE SEQUENCE [LARGE SCALE GENOMIC DNA]</scope>
    <source>
        <strain evidence="1 2">ZFHKF-1</strain>
    </source>
</reference>
<sequence length="327" mass="37009">MGGSGFYQKLSSYSETFQQVREAHRWSSLPKQSMMMIAALYTIHQKPFQKDQFNDLTLYIKEHAGRFSPLKSVYRYSMAAIMDVQFDYPEEAFQQLVSLYNRLVAARFKRGIFTYMAAEIMLSHAQEVLDEDIARTMAIYRGMAKHHAFLTSESDYPLAALLAGRNESVELLLEKMEIFYSALVKGSFTRGNDLQFLSHILSLGNSDEQLLIERAESVYRTFKNEGQRPKGMFYPIIGMLALLKDGEQAVKTILQGAQEMGYSKHFRWSKDINIMMSAQLYLSDHMDDASFLKTGLVASIEAIMQAQQAAVMAAVAVSVSTSSTSSY</sequence>
<name>I8AK35_9BACL</name>
<comment type="caution">
    <text evidence="1">The sequence shown here is derived from an EMBL/GenBank/DDBJ whole genome shotgun (WGS) entry which is preliminary data.</text>
</comment>
<gene>
    <name evidence="1" type="ORF">A374_06271</name>
</gene>
<dbReference type="EMBL" id="AKKV01000022">
    <property type="protein sequence ID" value="EIT86182.1"/>
    <property type="molecule type" value="Genomic_DNA"/>
</dbReference>
<protein>
    <recommendedName>
        <fullName evidence="3">DUF4003 domain-containing protein</fullName>
    </recommendedName>
</protein>
<dbReference type="RefSeq" id="WP_007201351.1">
    <property type="nucleotide sequence ID" value="NZ_AKKV01000022.1"/>
</dbReference>
<dbReference type="AlphaFoldDB" id="I8AK35"/>
<accession>I8AK35</accession>
<dbReference type="InterPro" id="IPR025062">
    <property type="entry name" value="DUF4003"/>
</dbReference>
<evidence type="ECO:0000313" key="2">
    <source>
        <dbReference type="Proteomes" id="UP000004080"/>
    </source>
</evidence>
<dbReference type="STRING" id="1196324.A374_06271"/>